<dbReference type="Proteomes" id="UP000183174">
    <property type="component" value="Unassembled WGS sequence"/>
</dbReference>
<gene>
    <name evidence="1" type="ORF">GA0061099_1007242</name>
</gene>
<reference evidence="1 2" key="1">
    <citation type="submission" date="2016-08" db="EMBL/GenBank/DDBJ databases">
        <authorList>
            <person name="Seilhamer J.J."/>
        </authorList>
    </citation>
    <scope>NUCLEOTIDE SEQUENCE [LARGE SCALE GENOMIC DNA]</scope>
    <source>
        <strain evidence="1 2">CCBAU 10071</strain>
    </source>
</reference>
<accession>A0A1C3WTK4</accession>
<organism evidence="1 2">
    <name type="scientific">Bradyrhizobium yuanmingense</name>
    <dbReference type="NCBI Taxonomy" id="108015"/>
    <lineage>
        <taxon>Bacteria</taxon>
        <taxon>Pseudomonadati</taxon>
        <taxon>Pseudomonadota</taxon>
        <taxon>Alphaproteobacteria</taxon>
        <taxon>Hyphomicrobiales</taxon>
        <taxon>Nitrobacteraceae</taxon>
        <taxon>Bradyrhizobium</taxon>
    </lineage>
</organism>
<proteinExistence type="predicted"/>
<evidence type="ECO:0000313" key="1">
    <source>
        <dbReference type="EMBL" id="SCB43291.1"/>
    </source>
</evidence>
<evidence type="ECO:0000313" key="2">
    <source>
        <dbReference type="Proteomes" id="UP000183174"/>
    </source>
</evidence>
<dbReference type="AlphaFoldDB" id="A0A1C3WTK4"/>
<dbReference type="EMBL" id="FMAE01000007">
    <property type="protein sequence ID" value="SCB43291.1"/>
    <property type="molecule type" value="Genomic_DNA"/>
</dbReference>
<sequence>MEEVSVSSSHGHSATAGRCKQQQNWLEVDDLVQANRRLGRIRQARYELLVALLEYPTPKLPKRLAGLERYERPARAAQRRFLKRWLKQG</sequence>
<protein>
    <submittedName>
        <fullName evidence="1">Uncharacterized protein</fullName>
    </submittedName>
</protein>
<name>A0A1C3WTK4_9BRAD</name>